<sequence length="84" mass="9348">MLSPQLLTVNAQDLYDAPINHPYVQKALAFAVEQYNLDNEESANYFKVLRLLKTQWKHLAAVAVPTKDTSAISDGFSSLELGHS</sequence>
<dbReference type="EMBL" id="AZIM01005995">
    <property type="protein sequence ID" value="ETE59007.1"/>
    <property type="molecule type" value="Genomic_DNA"/>
</dbReference>
<evidence type="ECO:0000313" key="2">
    <source>
        <dbReference type="Proteomes" id="UP000018936"/>
    </source>
</evidence>
<dbReference type="InterPro" id="IPR046350">
    <property type="entry name" value="Cystatin_sf"/>
</dbReference>
<reference evidence="1 2" key="1">
    <citation type="journal article" date="2013" name="Proc. Natl. Acad. Sci. U.S.A.">
        <title>The king cobra genome reveals dynamic gene evolution and adaptation in the snake venom system.</title>
        <authorList>
            <person name="Vonk F.J."/>
            <person name="Casewell N.R."/>
            <person name="Henkel C.V."/>
            <person name="Heimberg A.M."/>
            <person name="Jansen H.J."/>
            <person name="McCleary R.J."/>
            <person name="Kerkkamp H.M."/>
            <person name="Vos R.A."/>
            <person name="Guerreiro I."/>
            <person name="Calvete J.J."/>
            <person name="Wuster W."/>
            <person name="Woods A.E."/>
            <person name="Logan J.M."/>
            <person name="Harrison R.A."/>
            <person name="Castoe T.A."/>
            <person name="de Koning A.P."/>
            <person name="Pollock D.D."/>
            <person name="Yandell M."/>
            <person name="Calderon D."/>
            <person name="Renjifo C."/>
            <person name="Currier R.B."/>
            <person name="Salgado D."/>
            <person name="Pla D."/>
            <person name="Sanz L."/>
            <person name="Hyder A.S."/>
            <person name="Ribeiro J.M."/>
            <person name="Arntzen J.W."/>
            <person name="van den Thillart G.E."/>
            <person name="Boetzer M."/>
            <person name="Pirovano W."/>
            <person name="Dirks R.P."/>
            <person name="Spaink H.P."/>
            <person name="Duboule D."/>
            <person name="McGlinn E."/>
            <person name="Kini R.M."/>
            <person name="Richardson M.K."/>
        </authorList>
    </citation>
    <scope>NUCLEOTIDE SEQUENCE</scope>
    <source>
        <tissue evidence="1">Blood</tissue>
    </source>
</reference>
<dbReference type="Proteomes" id="UP000018936">
    <property type="component" value="Unassembled WGS sequence"/>
</dbReference>
<name>V8NBS6_OPHHA</name>
<organism evidence="1 2">
    <name type="scientific">Ophiophagus hannah</name>
    <name type="common">King cobra</name>
    <name type="synonym">Naja hannah</name>
    <dbReference type="NCBI Taxonomy" id="8665"/>
    <lineage>
        <taxon>Eukaryota</taxon>
        <taxon>Metazoa</taxon>
        <taxon>Chordata</taxon>
        <taxon>Craniata</taxon>
        <taxon>Vertebrata</taxon>
        <taxon>Euteleostomi</taxon>
        <taxon>Lepidosauria</taxon>
        <taxon>Squamata</taxon>
        <taxon>Bifurcata</taxon>
        <taxon>Unidentata</taxon>
        <taxon>Episquamata</taxon>
        <taxon>Toxicofera</taxon>
        <taxon>Serpentes</taxon>
        <taxon>Colubroidea</taxon>
        <taxon>Elapidae</taxon>
        <taxon>Elapinae</taxon>
        <taxon>Ophiophagus</taxon>
    </lineage>
</organism>
<proteinExistence type="predicted"/>
<comment type="caution">
    <text evidence="1">The sequence shown here is derived from an EMBL/GenBank/DDBJ whole genome shotgun (WGS) entry which is preliminary data.</text>
</comment>
<gene>
    <name evidence="1" type="ORF">L345_15265</name>
</gene>
<dbReference type="SUPFAM" id="SSF54403">
    <property type="entry name" value="Cystatin/monellin"/>
    <property type="match status" value="1"/>
</dbReference>
<keyword evidence="2" id="KW-1185">Reference proteome</keyword>
<evidence type="ECO:0000313" key="1">
    <source>
        <dbReference type="EMBL" id="ETE59007.1"/>
    </source>
</evidence>
<dbReference type="AlphaFoldDB" id="V8NBS6"/>
<dbReference type="Gene3D" id="3.10.450.10">
    <property type="match status" value="1"/>
</dbReference>
<protein>
    <submittedName>
        <fullName evidence="1">Uncharacterized protein</fullName>
    </submittedName>
</protein>
<feature type="non-terminal residue" evidence="1">
    <location>
        <position position="1"/>
    </location>
</feature>
<accession>V8NBS6</accession>